<keyword evidence="1" id="KW-1185">Reference proteome</keyword>
<dbReference type="AlphaFoldDB" id="A0A915M3Y5"/>
<dbReference type="Proteomes" id="UP000887561">
    <property type="component" value="Unplaced"/>
</dbReference>
<sequence>MRELIFVSPCVSPQVKKSRKRRRSTENNEIVEIKTKIIQNRPPTPTEVIKQRELEWNERQRQREEKYKKRNNVIQDTQQMEGWNTDTVAENESF</sequence>
<name>A0A915M3Y5_MELJA</name>
<evidence type="ECO:0000313" key="1">
    <source>
        <dbReference type="Proteomes" id="UP000887561"/>
    </source>
</evidence>
<organism evidence="1 2">
    <name type="scientific">Meloidogyne javanica</name>
    <name type="common">Root-knot nematode worm</name>
    <dbReference type="NCBI Taxonomy" id="6303"/>
    <lineage>
        <taxon>Eukaryota</taxon>
        <taxon>Metazoa</taxon>
        <taxon>Ecdysozoa</taxon>
        <taxon>Nematoda</taxon>
        <taxon>Chromadorea</taxon>
        <taxon>Rhabditida</taxon>
        <taxon>Tylenchina</taxon>
        <taxon>Tylenchomorpha</taxon>
        <taxon>Tylenchoidea</taxon>
        <taxon>Meloidogynidae</taxon>
        <taxon>Meloidogyninae</taxon>
        <taxon>Meloidogyne</taxon>
        <taxon>Meloidogyne incognita group</taxon>
    </lineage>
</organism>
<protein>
    <submittedName>
        <fullName evidence="2">Uncharacterized protein</fullName>
    </submittedName>
</protein>
<accession>A0A915M3Y5</accession>
<reference evidence="2" key="1">
    <citation type="submission" date="2022-11" db="UniProtKB">
        <authorList>
            <consortium name="WormBaseParasite"/>
        </authorList>
    </citation>
    <scope>IDENTIFICATION</scope>
</reference>
<proteinExistence type="predicted"/>
<evidence type="ECO:0000313" key="2">
    <source>
        <dbReference type="WBParaSite" id="scaffold2497_cov220.g4948"/>
    </source>
</evidence>
<dbReference type="WBParaSite" id="scaffold2497_cov220.g4948">
    <property type="protein sequence ID" value="scaffold2497_cov220.g4948"/>
    <property type="gene ID" value="scaffold2497_cov220.g4948"/>
</dbReference>